<evidence type="ECO:0000256" key="9">
    <source>
        <dbReference type="SAM" id="MobiDB-lite"/>
    </source>
</evidence>
<feature type="region of interest" description="Disordered" evidence="9">
    <location>
        <begin position="387"/>
        <end position="423"/>
    </location>
</feature>
<dbReference type="SUPFAM" id="SSF49265">
    <property type="entry name" value="Fibronectin type III"/>
    <property type="match status" value="2"/>
</dbReference>
<reference evidence="12" key="1">
    <citation type="submission" date="2020-10" db="EMBL/GenBank/DDBJ databases">
        <title>Chromosome-scale genome assembly of the Allis shad, Alosa alosa.</title>
        <authorList>
            <person name="Margot Z."/>
            <person name="Christophe K."/>
            <person name="Cabau C."/>
            <person name="Louis A."/>
            <person name="Berthelot C."/>
            <person name="Parey E."/>
            <person name="Roest Crollius H."/>
            <person name="Montfort J."/>
            <person name="Robinson-Rechavi M."/>
            <person name="Bucao C."/>
            <person name="Bouchez O."/>
            <person name="Gislard M."/>
            <person name="Lluch J."/>
            <person name="Milhes M."/>
            <person name="Lampietro C."/>
            <person name="Lopez Roques C."/>
            <person name="Donnadieu C."/>
            <person name="Braasch I."/>
            <person name="Desvignes T."/>
            <person name="Postlethwait J."/>
            <person name="Bobe J."/>
            <person name="Guiguen Y."/>
        </authorList>
    </citation>
    <scope>NUCLEOTIDE SEQUENCE</scope>
    <source>
        <strain evidence="12">M-15738</strain>
        <tissue evidence="12">Blood</tissue>
    </source>
</reference>
<keyword evidence="2 10" id="KW-0812">Transmembrane</keyword>
<keyword evidence="4 10" id="KW-1133">Transmembrane helix</keyword>
<dbReference type="InterPro" id="IPR003961">
    <property type="entry name" value="FN3_dom"/>
</dbReference>
<evidence type="ECO:0000313" key="12">
    <source>
        <dbReference type="EMBL" id="KAG5279837.1"/>
    </source>
</evidence>
<evidence type="ECO:0000259" key="11">
    <source>
        <dbReference type="PROSITE" id="PS50853"/>
    </source>
</evidence>
<keyword evidence="5 10" id="KW-0472">Membrane</keyword>
<dbReference type="Proteomes" id="UP000823561">
    <property type="component" value="Chromosome 6"/>
</dbReference>
<sequence length="616" mass="69136">MIQHSTGVCDGVAKSMGGYLMVTLWTTTDDRRNLGNKGTKLYTPKKCNSIFVQTDDQKMTNVSLARVLAFCFLLCISKDSIAEVSKELEVKVNMLLQYEKDDPKCFLNGTVQIFCFWEERDEDNGTADQYTFRYTYPYCGAAVCPVTVFSIGGGRTFYSCDNFQATLYVPLSIEVLRGEQLIHNRTVFNDHIILLDPPGNLTLRTTAKPGQLKVNWVQPVFIDGDLQYEISYAVRGSQMGKRDVVRSKTDLLLQNLLPGANYSVRARARPQSSGFNGWWSAWSDPVTIRIPNETDPLILSMSLIISFIFLLLSLTIFLNHRKFLSKVLWPTIPSPESKFPDLFTVYKGDFQEWMNQSTGSMRWIPVHYYMEEPVAPLEVLSEVTVRPTPASRVSPPKDTQGAEADGARRLEVGEHEVERDSPVRWAELQHEAWMLEHLRNLHQHPAPLSQSSLLESQDAYISLNNSQKPEEEEETPGKEGGGLEEILEESIPLQTLFAGTGTRSSTSHSDLGSLQQSSGSGRLSAQSSLEYPNQTWPPHGPSYTYMAVADSGVSMDYSPMSSSQIADAEQKHKPRVIYTNEYKNELPLHKHWPLMGAANGLLRADLMDSAASKHQT</sequence>
<protein>
    <recommendedName>
        <fullName evidence="11">Fibronectin type-III domain-containing protein</fullName>
    </recommendedName>
</protein>
<evidence type="ECO:0000256" key="10">
    <source>
        <dbReference type="SAM" id="Phobius"/>
    </source>
</evidence>
<evidence type="ECO:0000256" key="4">
    <source>
        <dbReference type="ARBA" id="ARBA00022989"/>
    </source>
</evidence>
<keyword evidence="3" id="KW-0732">Signal</keyword>
<evidence type="ECO:0000256" key="5">
    <source>
        <dbReference type="ARBA" id="ARBA00023136"/>
    </source>
</evidence>
<keyword evidence="8" id="KW-0325">Glycoprotein</keyword>
<dbReference type="PANTHER" id="PTHR23037:SF28">
    <property type="entry name" value="ERYTHROPOIETIN RECEPTOR"/>
    <property type="match status" value="1"/>
</dbReference>
<dbReference type="GO" id="GO:0004896">
    <property type="term" value="F:cytokine receptor activity"/>
    <property type="evidence" value="ECO:0007669"/>
    <property type="project" value="TreeGrafter"/>
</dbReference>
<feature type="transmembrane region" description="Helical" evidence="10">
    <location>
        <begin position="297"/>
        <end position="318"/>
    </location>
</feature>
<dbReference type="InterPro" id="IPR015152">
    <property type="entry name" value="Growth/epo_recpt_lig-bind"/>
</dbReference>
<dbReference type="EMBL" id="JADWDJ010000006">
    <property type="protein sequence ID" value="KAG5279837.1"/>
    <property type="molecule type" value="Genomic_DNA"/>
</dbReference>
<evidence type="ECO:0000256" key="2">
    <source>
        <dbReference type="ARBA" id="ARBA00022692"/>
    </source>
</evidence>
<dbReference type="Pfam" id="PF00041">
    <property type="entry name" value="fn3"/>
    <property type="match status" value="1"/>
</dbReference>
<dbReference type="CDD" id="cd00063">
    <property type="entry name" value="FN3"/>
    <property type="match status" value="1"/>
</dbReference>
<dbReference type="SMART" id="SM00060">
    <property type="entry name" value="FN3"/>
    <property type="match status" value="1"/>
</dbReference>
<feature type="region of interest" description="Disordered" evidence="9">
    <location>
        <begin position="499"/>
        <end position="537"/>
    </location>
</feature>
<feature type="compositionally biased region" description="Low complexity" evidence="9">
    <location>
        <begin position="507"/>
        <end position="529"/>
    </location>
</feature>
<feature type="compositionally biased region" description="Basic and acidic residues" evidence="9">
    <location>
        <begin position="405"/>
        <end position="423"/>
    </location>
</feature>
<dbReference type="GO" id="GO:0009897">
    <property type="term" value="C:external side of plasma membrane"/>
    <property type="evidence" value="ECO:0007669"/>
    <property type="project" value="TreeGrafter"/>
</dbReference>
<evidence type="ECO:0000256" key="1">
    <source>
        <dbReference type="ARBA" id="ARBA00004479"/>
    </source>
</evidence>
<organism evidence="12 13">
    <name type="scientific">Alosa alosa</name>
    <name type="common">allis shad</name>
    <dbReference type="NCBI Taxonomy" id="278164"/>
    <lineage>
        <taxon>Eukaryota</taxon>
        <taxon>Metazoa</taxon>
        <taxon>Chordata</taxon>
        <taxon>Craniata</taxon>
        <taxon>Vertebrata</taxon>
        <taxon>Euteleostomi</taxon>
        <taxon>Actinopterygii</taxon>
        <taxon>Neopterygii</taxon>
        <taxon>Teleostei</taxon>
        <taxon>Clupei</taxon>
        <taxon>Clupeiformes</taxon>
        <taxon>Clupeoidei</taxon>
        <taxon>Clupeidae</taxon>
        <taxon>Alosa</taxon>
    </lineage>
</organism>
<evidence type="ECO:0000256" key="3">
    <source>
        <dbReference type="ARBA" id="ARBA00022729"/>
    </source>
</evidence>
<keyword evidence="13" id="KW-1185">Reference proteome</keyword>
<gene>
    <name evidence="12" type="ORF">AALO_G00082110</name>
</gene>
<name>A0AAV6H1J2_9TELE</name>
<evidence type="ECO:0000313" key="13">
    <source>
        <dbReference type="Proteomes" id="UP000823561"/>
    </source>
</evidence>
<dbReference type="PANTHER" id="PTHR23037">
    <property type="entry name" value="CYTOKINE RECEPTOR"/>
    <property type="match status" value="1"/>
</dbReference>
<feature type="domain" description="Fibronectin type-III" evidence="11">
    <location>
        <begin position="197"/>
        <end position="293"/>
    </location>
</feature>
<dbReference type="InterPro" id="IPR036116">
    <property type="entry name" value="FN3_sf"/>
</dbReference>
<comment type="subcellular location">
    <subcellularLocation>
        <location evidence="1">Membrane</location>
        <topology evidence="1">Single-pass type I membrane protein</topology>
    </subcellularLocation>
</comment>
<evidence type="ECO:0000256" key="8">
    <source>
        <dbReference type="ARBA" id="ARBA00023180"/>
    </source>
</evidence>
<dbReference type="Gene3D" id="2.60.40.10">
    <property type="entry name" value="Immunoglobulins"/>
    <property type="match status" value="2"/>
</dbReference>
<comment type="caution">
    <text evidence="12">The sequence shown here is derived from an EMBL/GenBank/DDBJ whole genome shotgun (WGS) entry which is preliminary data.</text>
</comment>
<dbReference type="PROSITE" id="PS50853">
    <property type="entry name" value="FN3"/>
    <property type="match status" value="1"/>
</dbReference>
<dbReference type="Pfam" id="PF09067">
    <property type="entry name" value="EpoR_lig-bind"/>
    <property type="match status" value="1"/>
</dbReference>
<accession>A0AAV6H1J2</accession>
<proteinExistence type="predicted"/>
<evidence type="ECO:0000256" key="6">
    <source>
        <dbReference type="ARBA" id="ARBA00023157"/>
    </source>
</evidence>
<dbReference type="InterPro" id="IPR013783">
    <property type="entry name" value="Ig-like_fold"/>
</dbReference>
<dbReference type="AlphaFoldDB" id="A0AAV6H1J2"/>
<evidence type="ECO:0000256" key="7">
    <source>
        <dbReference type="ARBA" id="ARBA00023170"/>
    </source>
</evidence>
<keyword evidence="7" id="KW-0675">Receptor</keyword>
<keyword evidence="6" id="KW-1015">Disulfide bond</keyword>